<dbReference type="GO" id="GO:0043679">
    <property type="term" value="C:axon terminus"/>
    <property type="evidence" value="ECO:0007669"/>
    <property type="project" value="TreeGrafter"/>
</dbReference>
<dbReference type="PRINTS" id="PR01491">
    <property type="entry name" value="KVCHANNEL"/>
</dbReference>
<evidence type="ECO:0000256" key="7">
    <source>
        <dbReference type="ARBA" id="ARBA00022958"/>
    </source>
</evidence>
<dbReference type="PANTHER" id="PTHR11537:SF252">
    <property type="entry name" value="POTASSIUM VOLTAGE-GATED CHANNEL PROTEIN SHAW"/>
    <property type="match status" value="1"/>
</dbReference>
<sequence length="268" mass="31192">MAAVVFVILSVLSFIVATHPACRVQRNHGFWKRLHSNNTELWDMYPIAPHPALIIIDFICLAFFSCDLFFRFITCPEWKNFAKNSLNYVDFVAILPDYIDIIVVYTVEANVALETMHYVNLLRIFRALRIFRLVRYVPGLWIMLYTFKASFWDLLLMICFMNVGMIMFATFIYYAEEENFHHILIGMWWALITMTTVGYGDMIPTSSVGKLIGSVCAIAGVLMVGFTVPIIVNHFSMYYKHMQSMQAARKRDERAKKEMDRVTKLTQE</sequence>
<gene>
    <name evidence="16" type="primary">LOC115219014</name>
</gene>
<dbReference type="KEGG" id="osn:115219014"/>
<feature type="chain" id="PRO_5028981270" evidence="13">
    <location>
        <begin position="18"/>
        <end position="268"/>
    </location>
</feature>
<evidence type="ECO:0000313" key="15">
    <source>
        <dbReference type="Proteomes" id="UP000515154"/>
    </source>
</evidence>
<dbReference type="Gene3D" id="1.20.120.350">
    <property type="entry name" value="Voltage-gated potassium channels. Chain C"/>
    <property type="match status" value="1"/>
</dbReference>
<evidence type="ECO:0000256" key="4">
    <source>
        <dbReference type="ARBA" id="ARBA00022692"/>
    </source>
</evidence>
<evidence type="ECO:0000256" key="2">
    <source>
        <dbReference type="ARBA" id="ARBA00022448"/>
    </source>
</evidence>
<dbReference type="PRINTS" id="PR00169">
    <property type="entry name" value="KCHANNEL"/>
</dbReference>
<dbReference type="GO" id="GO:0001508">
    <property type="term" value="P:action potential"/>
    <property type="evidence" value="ECO:0007669"/>
    <property type="project" value="TreeGrafter"/>
</dbReference>
<dbReference type="Pfam" id="PF00520">
    <property type="entry name" value="Ion_trans"/>
    <property type="match status" value="1"/>
</dbReference>
<dbReference type="GO" id="GO:0032590">
    <property type="term" value="C:dendrite membrane"/>
    <property type="evidence" value="ECO:0007669"/>
    <property type="project" value="TreeGrafter"/>
</dbReference>
<dbReference type="AlphaFoldDB" id="A0A7E6FCE6"/>
<dbReference type="GO" id="GO:0045211">
    <property type="term" value="C:postsynaptic membrane"/>
    <property type="evidence" value="ECO:0007669"/>
    <property type="project" value="TreeGrafter"/>
</dbReference>
<protein>
    <submittedName>
        <fullName evidence="16">Potassium voltage-gated channel protein Shaw-like</fullName>
    </submittedName>
</protein>
<keyword evidence="4 12" id="KW-0812">Transmembrane</keyword>
<keyword evidence="9" id="KW-0406">Ion transport</keyword>
<keyword evidence="5" id="KW-0631">Potassium channel</keyword>
<evidence type="ECO:0000256" key="9">
    <source>
        <dbReference type="ARBA" id="ARBA00023065"/>
    </source>
</evidence>
<keyword evidence="10 12" id="KW-0472">Membrane</keyword>
<evidence type="ECO:0000256" key="13">
    <source>
        <dbReference type="SAM" id="SignalP"/>
    </source>
</evidence>
<feature type="domain" description="Ion transport" evidence="14">
    <location>
        <begin position="6"/>
        <end position="241"/>
    </location>
</feature>
<feature type="transmembrane region" description="Helical" evidence="12">
    <location>
        <begin position="47"/>
        <end position="73"/>
    </location>
</feature>
<dbReference type="InterPro" id="IPR005821">
    <property type="entry name" value="Ion_trans_dom"/>
</dbReference>
<evidence type="ECO:0000256" key="12">
    <source>
        <dbReference type="SAM" id="Phobius"/>
    </source>
</evidence>
<evidence type="ECO:0000313" key="16">
    <source>
        <dbReference type="RefSeq" id="XP_036364622.1"/>
    </source>
</evidence>
<feature type="transmembrane region" description="Helical" evidence="12">
    <location>
        <begin position="154"/>
        <end position="174"/>
    </location>
</feature>
<proteinExistence type="predicted"/>
<dbReference type="GO" id="GO:0042734">
    <property type="term" value="C:presynaptic membrane"/>
    <property type="evidence" value="ECO:0007669"/>
    <property type="project" value="TreeGrafter"/>
</dbReference>
<dbReference type="RefSeq" id="XP_036364622.1">
    <property type="nucleotide sequence ID" value="XM_036508729.1"/>
</dbReference>
<keyword evidence="13" id="KW-0732">Signal</keyword>
<keyword evidence="6" id="KW-0851">Voltage-gated channel</keyword>
<keyword evidence="11" id="KW-0407">Ion channel</keyword>
<keyword evidence="15" id="KW-1185">Reference proteome</keyword>
<dbReference type="FunFam" id="1.10.287.70:FF:000028">
    <property type="entry name" value="potassium voltage-gated channel subfamily D member 3"/>
    <property type="match status" value="1"/>
</dbReference>
<dbReference type="Gene3D" id="1.10.287.70">
    <property type="match status" value="1"/>
</dbReference>
<dbReference type="GO" id="GO:0005251">
    <property type="term" value="F:delayed rectifier potassium channel activity"/>
    <property type="evidence" value="ECO:0007669"/>
    <property type="project" value="TreeGrafter"/>
</dbReference>
<evidence type="ECO:0000256" key="8">
    <source>
        <dbReference type="ARBA" id="ARBA00022989"/>
    </source>
</evidence>
<dbReference type="InterPro" id="IPR028325">
    <property type="entry name" value="VG_K_chnl"/>
</dbReference>
<dbReference type="GO" id="GO:0032809">
    <property type="term" value="C:neuronal cell body membrane"/>
    <property type="evidence" value="ECO:0007669"/>
    <property type="project" value="TreeGrafter"/>
</dbReference>
<keyword evidence="2" id="KW-0813">Transport</keyword>
<keyword evidence="8 12" id="KW-1133">Transmembrane helix</keyword>
<feature type="signal peptide" evidence="13">
    <location>
        <begin position="1"/>
        <end position="17"/>
    </location>
</feature>
<dbReference type="InterPro" id="IPR027359">
    <property type="entry name" value="Volt_channel_dom_sf"/>
</dbReference>
<dbReference type="SUPFAM" id="SSF81324">
    <property type="entry name" value="Voltage-gated potassium channels"/>
    <property type="match status" value="1"/>
</dbReference>
<keyword evidence="7" id="KW-0630">Potassium</keyword>
<evidence type="ECO:0000256" key="6">
    <source>
        <dbReference type="ARBA" id="ARBA00022882"/>
    </source>
</evidence>
<evidence type="ECO:0000256" key="11">
    <source>
        <dbReference type="ARBA" id="ARBA00023303"/>
    </source>
</evidence>
<dbReference type="GO" id="GO:0008076">
    <property type="term" value="C:voltage-gated potassium channel complex"/>
    <property type="evidence" value="ECO:0007669"/>
    <property type="project" value="InterPro"/>
</dbReference>
<feature type="transmembrane region" description="Helical" evidence="12">
    <location>
        <begin position="180"/>
        <end position="199"/>
    </location>
</feature>
<evidence type="ECO:0000256" key="3">
    <source>
        <dbReference type="ARBA" id="ARBA00022538"/>
    </source>
</evidence>
<evidence type="ECO:0000256" key="10">
    <source>
        <dbReference type="ARBA" id="ARBA00023136"/>
    </source>
</evidence>
<feature type="transmembrane region" description="Helical" evidence="12">
    <location>
        <begin position="211"/>
        <end position="232"/>
    </location>
</feature>
<reference evidence="16" key="1">
    <citation type="submission" date="2025-08" db="UniProtKB">
        <authorList>
            <consortium name="RefSeq"/>
        </authorList>
    </citation>
    <scope>IDENTIFICATION</scope>
</reference>
<evidence type="ECO:0000256" key="1">
    <source>
        <dbReference type="ARBA" id="ARBA00004141"/>
    </source>
</evidence>
<accession>A0A7E6FCE6</accession>
<name>A0A7E6FCE6_9MOLL</name>
<feature type="transmembrane region" description="Helical" evidence="12">
    <location>
        <begin position="85"/>
        <end position="107"/>
    </location>
</feature>
<evidence type="ECO:0000256" key="5">
    <source>
        <dbReference type="ARBA" id="ARBA00022826"/>
    </source>
</evidence>
<evidence type="ECO:0000259" key="14">
    <source>
        <dbReference type="Pfam" id="PF00520"/>
    </source>
</evidence>
<dbReference type="PANTHER" id="PTHR11537">
    <property type="entry name" value="VOLTAGE-GATED POTASSIUM CHANNEL"/>
    <property type="match status" value="1"/>
</dbReference>
<dbReference type="Proteomes" id="UP000515154">
    <property type="component" value="Linkage group LG14"/>
</dbReference>
<dbReference type="InterPro" id="IPR003968">
    <property type="entry name" value="K_chnl_volt-dep_Kv"/>
</dbReference>
<keyword evidence="3" id="KW-0633">Potassium transport</keyword>
<organism evidence="15 16">
    <name type="scientific">Octopus sinensis</name>
    <name type="common">East Asian common octopus</name>
    <dbReference type="NCBI Taxonomy" id="2607531"/>
    <lineage>
        <taxon>Eukaryota</taxon>
        <taxon>Metazoa</taxon>
        <taxon>Spiralia</taxon>
        <taxon>Lophotrochozoa</taxon>
        <taxon>Mollusca</taxon>
        <taxon>Cephalopoda</taxon>
        <taxon>Coleoidea</taxon>
        <taxon>Octopodiformes</taxon>
        <taxon>Octopoda</taxon>
        <taxon>Incirrata</taxon>
        <taxon>Octopodidae</taxon>
        <taxon>Octopus</taxon>
    </lineage>
</organism>
<comment type="subcellular location">
    <subcellularLocation>
        <location evidence="1">Membrane</location>
        <topology evidence="1">Multi-pass membrane protein</topology>
    </subcellularLocation>
</comment>